<evidence type="ECO:0000313" key="1">
    <source>
        <dbReference type="EMBL" id="OQD81296.1"/>
    </source>
</evidence>
<keyword evidence="2" id="KW-1185">Reference proteome</keyword>
<dbReference type="EMBL" id="MDYN01000028">
    <property type="protein sequence ID" value="OQD81296.1"/>
    <property type="molecule type" value="Genomic_DNA"/>
</dbReference>
<protein>
    <submittedName>
        <fullName evidence="1">Uncharacterized protein</fullName>
    </submittedName>
</protein>
<reference evidence="2" key="1">
    <citation type="journal article" date="2017" name="Nat. Microbiol.">
        <title>Global analysis of biosynthetic gene clusters reveals vast potential of secondary metabolite production in Penicillium species.</title>
        <authorList>
            <person name="Nielsen J.C."/>
            <person name="Grijseels S."/>
            <person name="Prigent S."/>
            <person name="Ji B."/>
            <person name="Dainat J."/>
            <person name="Nielsen K.F."/>
            <person name="Frisvad J.C."/>
            <person name="Workman M."/>
            <person name="Nielsen J."/>
        </authorList>
    </citation>
    <scope>NUCLEOTIDE SEQUENCE [LARGE SCALE GENOMIC DNA]</scope>
    <source>
        <strain evidence="2">IBT 31811</strain>
    </source>
</reference>
<evidence type="ECO:0000313" key="2">
    <source>
        <dbReference type="Proteomes" id="UP000191672"/>
    </source>
</evidence>
<organism evidence="1 2">
    <name type="scientific">Penicillium antarcticum</name>
    <dbReference type="NCBI Taxonomy" id="416450"/>
    <lineage>
        <taxon>Eukaryota</taxon>
        <taxon>Fungi</taxon>
        <taxon>Dikarya</taxon>
        <taxon>Ascomycota</taxon>
        <taxon>Pezizomycotina</taxon>
        <taxon>Eurotiomycetes</taxon>
        <taxon>Eurotiomycetidae</taxon>
        <taxon>Eurotiales</taxon>
        <taxon>Aspergillaceae</taxon>
        <taxon>Penicillium</taxon>
    </lineage>
</organism>
<comment type="caution">
    <text evidence="1">The sequence shown here is derived from an EMBL/GenBank/DDBJ whole genome shotgun (WGS) entry which is preliminary data.</text>
</comment>
<accession>A0A1V6PXV6</accession>
<proteinExistence type="predicted"/>
<name>A0A1V6PXV6_9EURO</name>
<sequence>MEIQAGPRALHSFGPDLRGMRLNGCGETYPLYILGIV</sequence>
<dbReference type="Proteomes" id="UP000191672">
    <property type="component" value="Unassembled WGS sequence"/>
</dbReference>
<dbReference type="AlphaFoldDB" id="A0A1V6PXV6"/>
<gene>
    <name evidence="1" type="ORF">PENANT_c028G08392</name>
</gene>